<keyword evidence="4" id="KW-0413">Isomerase</keyword>
<keyword evidence="4" id="KW-0697">Rotamase</keyword>
<comment type="similarity">
    <text evidence="2">Belongs to the PpiC/parvulin rotamase family.</text>
</comment>
<keyword evidence="7" id="KW-1185">Reference proteome</keyword>
<dbReference type="Gene3D" id="3.10.50.40">
    <property type="match status" value="2"/>
</dbReference>
<dbReference type="PANTHER" id="PTHR47245">
    <property type="entry name" value="PEPTIDYLPROLYL ISOMERASE"/>
    <property type="match status" value="1"/>
</dbReference>
<dbReference type="InterPro" id="IPR050245">
    <property type="entry name" value="PrsA_foldase"/>
</dbReference>
<feature type="domain" description="PpiC" evidence="5">
    <location>
        <begin position="352"/>
        <end position="450"/>
    </location>
</feature>
<dbReference type="PANTHER" id="PTHR47245:SF2">
    <property type="entry name" value="PEPTIDYL-PROLYL CIS-TRANS ISOMERASE HP_0175-RELATED"/>
    <property type="match status" value="1"/>
</dbReference>
<evidence type="ECO:0000259" key="5">
    <source>
        <dbReference type="PROSITE" id="PS50198"/>
    </source>
</evidence>
<dbReference type="STRING" id="1579979.WM2015_1152"/>
<dbReference type="PROSITE" id="PS01096">
    <property type="entry name" value="PPIC_PPIASE_1"/>
    <property type="match status" value="2"/>
</dbReference>
<evidence type="ECO:0000313" key="7">
    <source>
        <dbReference type="Proteomes" id="UP000066624"/>
    </source>
</evidence>
<evidence type="ECO:0000256" key="3">
    <source>
        <dbReference type="ARBA" id="ARBA00013194"/>
    </source>
</evidence>
<dbReference type="Proteomes" id="UP000066624">
    <property type="component" value="Chromosome"/>
</dbReference>
<dbReference type="EC" id="5.2.1.8" evidence="3"/>
<dbReference type="InterPro" id="IPR000297">
    <property type="entry name" value="PPIase_PpiC"/>
</dbReference>
<dbReference type="InterPro" id="IPR046357">
    <property type="entry name" value="PPIase_dom_sf"/>
</dbReference>
<evidence type="ECO:0000256" key="2">
    <source>
        <dbReference type="ARBA" id="ARBA00007656"/>
    </source>
</evidence>
<accession>A0A0K0XV79</accession>
<evidence type="ECO:0000313" key="6">
    <source>
        <dbReference type="EMBL" id="AKS41526.1"/>
    </source>
</evidence>
<comment type="catalytic activity">
    <reaction evidence="1">
        <text>[protein]-peptidylproline (omega=180) = [protein]-peptidylproline (omega=0)</text>
        <dbReference type="Rhea" id="RHEA:16237"/>
        <dbReference type="Rhea" id="RHEA-COMP:10747"/>
        <dbReference type="Rhea" id="RHEA-COMP:10748"/>
        <dbReference type="ChEBI" id="CHEBI:83833"/>
        <dbReference type="ChEBI" id="CHEBI:83834"/>
        <dbReference type="EC" id="5.2.1.8"/>
    </reaction>
</comment>
<dbReference type="AlphaFoldDB" id="A0A0K0XV79"/>
<reference evidence="6 7" key="1">
    <citation type="submission" date="2015-07" db="EMBL/GenBank/DDBJ databases">
        <authorList>
            <person name="Noorani M."/>
        </authorList>
    </citation>
    <scope>NUCLEOTIDE SEQUENCE [LARGE SCALE GENOMIC DNA]</scope>
    <source>
        <strain evidence="6 7">KCTC 42284</strain>
    </source>
</reference>
<dbReference type="Pfam" id="PF00639">
    <property type="entry name" value="Rotamase"/>
    <property type="match status" value="2"/>
</dbReference>
<dbReference type="PROSITE" id="PS50198">
    <property type="entry name" value="PPIC_PPIASE_2"/>
    <property type="match status" value="2"/>
</dbReference>
<proteinExistence type="inferred from homology"/>
<evidence type="ECO:0000256" key="4">
    <source>
        <dbReference type="ARBA" id="ARBA00023110"/>
    </source>
</evidence>
<dbReference type="EMBL" id="CP012154">
    <property type="protein sequence ID" value="AKS41526.1"/>
    <property type="molecule type" value="Genomic_DNA"/>
</dbReference>
<dbReference type="OrthoDB" id="14196at2"/>
<organism evidence="6 7">
    <name type="scientific">Wenzhouxiangella marina</name>
    <dbReference type="NCBI Taxonomy" id="1579979"/>
    <lineage>
        <taxon>Bacteria</taxon>
        <taxon>Pseudomonadati</taxon>
        <taxon>Pseudomonadota</taxon>
        <taxon>Gammaproteobacteria</taxon>
        <taxon>Chromatiales</taxon>
        <taxon>Wenzhouxiangellaceae</taxon>
        <taxon>Wenzhouxiangella</taxon>
    </lineage>
</organism>
<dbReference type="KEGG" id="wma:WM2015_1152"/>
<dbReference type="RefSeq" id="WP_049725164.1">
    <property type="nucleotide sequence ID" value="NZ_CP012154.1"/>
</dbReference>
<sequence length="501" mass="55707">MTSICTRLSGILLLICLAACTPGSAPDAYGTRPAQSSDLLATWNDRIEIHGDDYASWLSWRGLEPEPQHLSEFAITQVLAQLGQENDPDPRLEQQVRQRVLGEALLARIDATAEVDESRLESALAAAMEDDPPSRRYQLRNLFLALPQDSDEQTATRAQIEALRRRALAGEDFAALATEYSQSQTRFREGRLGLLPLTRLPAAVAEAVEPLEAGDISSIVEVGGGLSIFYCERIVEAAAPNPAELERRIRMQLHHAAIAEARAALDRELLAEHDLTPGTPQAARQLRELRAQRALEIGLNDSADIAREIRWQLMHARAGREMNRQIESRRGATDEGILREAFARMQSRGEGMVRFRVGGIALGPSSAERLDEARRLLARIEEGELSFEEAARRWSVDPSGRSGGDLGWFNVSTLAARDWMMMRAIRSIEPGELSGLIHSDDGLWIYRLLARQSGDQVRFEDVRSELEQRLGDHLTRALRRAIRTEISRELELADTAAAAHL</sequence>
<gene>
    <name evidence="6" type="ORF">WM2015_1152</name>
</gene>
<evidence type="ECO:0000256" key="1">
    <source>
        <dbReference type="ARBA" id="ARBA00000971"/>
    </source>
</evidence>
<dbReference type="SUPFAM" id="SSF54534">
    <property type="entry name" value="FKBP-like"/>
    <property type="match status" value="2"/>
</dbReference>
<feature type="domain" description="PpiC" evidence="5">
    <location>
        <begin position="134"/>
        <end position="233"/>
    </location>
</feature>
<dbReference type="GO" id="GO:0003755">
    <property type="term" value="F:peptidyl-prolyl cis-trans isomerase activity"/>
    <property type="evidence" value="ECO:0007669"/>
    <property type="project" value="UniProtKB-KW"/>
</dbReference>
<dbReference type="InterPro" id="IPR023058">
    <property type="entry name" value="PPIase_PpiC_CS"/>
</dbReference>
<protein>
    <recommendedName>
        <fullName evidence="3">peptidylprolyl isomerase</fullName>
        <ecNumber evidence="3">5.2.1.8</ecNumber>
    </recommendedName>
</protein>
<name>A0A0K0XV79_9GAMM</name>